<dbReference type="EMBL" id="ML213651">
    <property type="protein sequence ID" value="TFK33259.1"/>
    <property type="molecule type" value="Genomic_DNA"/>
</dbReference>
<organism evidence="1 2">
    <name type="scientific">Crucibulum laeve</name>
    <dbReference type="NCBI Taxonomy" id="68775"/>
    <lineage>
        <taxon>Eukaryota</taxon>
        <taxon>Fungi</taxon>
        <taxon>Dikarya</taxon>
        <taxon>Basidiomycota</taxon>
        <taxon>Agaricomycotina</taxon>
        <taxon>Agaricomycetes</taxon>
        <taxon>Agaricomycetidae</taxon>
        <taxon>Agaricales</taxon>
        <taxon>Agaricineae</taxon>
        <taxon>Nidulariaceae</taxon>
        <taxon>Crucibulum</taxon>
    </lineage>
</organism>
<sequence>MVSLIFRKDDSPEFELSKVLVAAANRISNAHHHPNSVGVQFIQIGNNPIAEHALKTLAKIDTKGMVDTVSYSELGSLSAEKLERVLLGGLHPNIRAQKPRYF</sequence>
<evidence type="ECO:0000313" key="2">
    <source>
        <dbReference type="Proteomes" id="UP000308652"/>
    </source>
</evidence>
<dbReference type="OrthoDB" id="2142040at2759"/>
<protein>
    <submittedName>
        <fullName evidence="1">Uncharacterized protein</fullName>
    </submittedName>
</protein>
<accession>A0A5C3LJC7</accession>
<keyword evidence="2" id="KW-1185">Reference proteome</keyword>
<name>A0A5C3LJC7_9AGAR</name>
<evidence type="ECO:0000313" key="1">
    <source>
        <dbReference type="EMBL" id="TFK33259.1"/>
    </source>
</evidence>
<proteinExistence type="predicted"/>
<gene>
    <name evidence="1" type="ORF">BDQ12DRAFT_727894</name>
</gene>
<dbReference type="Proteomes" id="UP000308652">
    <property type="component" value="Unassembled WGS sequence"/>
</dbReference>
<dbReference type="STRING" id="68775.A0A5C3LJC7"/>
<dbReference type="AlphaFoldDB" id="A0A5C3LJC7"/>
<reference evidence="1 2" key="1">
    <citation type="journal article" date="2019" name="Nat. Ecol. Evol.">
        <title>Megaphylogeny resolves global patterns of mushroom evolution.</title>
        <authorList>
            <person name="Varga T."/>
            <person name="Krizsan K."/>
            <person name="Foldi C."/>
            <person name="Dima B."/>
            <person name="Sanchez-Garcia M."/>
            <person name="Sanchez-Ramirez S."/>
            <person name="Szollosi G.J."/>
            <person name="Szarkandi J.G."/>
            <person name="Papp V."/>
            <person name="Albert L."/>
            <person name="Andreopoulos W."/>
            <person name="Angelini C."/>
            <person name="Antonin V."/>
            <person name="Barry K.W."/>
            <person name="Bougher N.L."/>
            <person name="Buchanan P."/>
            <person name="Buyck B."/>
            <person name="Bense V."/>
            <person name="Catcheside P."/>
            <person name="Chovatia M."/>
            <person name="Cooper J."/>
            <person name="Damon W."/>
            <person name="Desjardin D."/>
            <person name="Finy P."/>
            <person name="Geml J."/>
            <person name="Haridas S."/>
            <person name="Hughes K."/>
            <person name="Justo A."/>
            <person name="Karasinski D."/>
            <person name="Kautmanova I."/>
            <person name="Kiss B."/>
            <person name="Kocsube S."/>
            <person name="Kotiranta H."/>
            <person name="LaButti K.M."/>
            <person name="Lechner B.E."/>
            <person name="Liimatainen K."/>
            <person name="Lipzen A."/>
            <person name="Lukacs Z."/>
            <person name="Mihaltcheva S."/>
            <person name="Morgado L.N."/>
            <person name="Niskanen T."/>
            <person name="Noordeloos M.E."/>
            <person name="Ohm R.A."/>
            <person name="Ortiz-Santana B."/>
            <person name="Ovrebo C."/>
            <person name="Racz N."/>
            <person name="Riley R."/>
            <person name="Savchenko A."/>
            <person name="Shiryaev A."/>
            <person name="Soop K."/>
            <person name="Spirin V."/>
            <person name="Szebenyi C."/>
            <person name="Tomsovsky M."/>
            <person name="Tulloss R.E."/>
            <person name="Uehling J."/>
            <person name="Grigoriev I.V."/>
            <person name="Vagvolgyi C."/>
            <person name="Papp T."/>
            <person name="Martin F.M."/>
            <person name="Miettinen O."/>
            <person name="Hibbett D.S."/>
            <person name="Nagy L.G."/>
        </authorList>
    </citation>
    <scope>NUCLEOTIDE SEQUENCE [LARGE SCALE GENOMIC DNA]</scope>
    <source>
        <strain evidence="1 2">CBS 166.37</strain>
    </source>
</reference>